<feature type="region of interest" description="Disordered" evidence="3">
    <location>
        <begin position="1809"/>
        <end position="1843"/>
    </location>
</feature>
<evidence type="ECO:0000313" key="8">
    <source>
        <dbReference type="RefSeq" id="XP_053748421.1"/>
    </source>
</evidence>
<feature type="compositionally biased region" description="Low complexity" evidence="3">
    <location>
        <begin position="450"/>
        <end position="472"/>
    </location>
</feature>
<feature type="region of interest" description="Disordered" evidence="3">
    <location>
        <begin position="559"/>
        <end position="628"/>
    </location>
</feature>
<feature type="compositionally biased region" description="Polar residues" evidence="3">
    <location>
        <begin position="1514"/>
        <end position="1532"/>
    </location>
</feature>
<dbReference type="GeneID" id="109261897"/>
<dbReference type="InterPro" id="IPR001611">
    <property type="entry name" value="Leu-rich_rpt"/>
</dbReference>
<evidence type="ECO:0000256" key="4">
    <source>
        <dbReference type="SAM" id="Phobius"/>
    </source>
</evidence>
<dbReference type="InterPro" id="IPR032754">
    <property type="entry name" value="LRRC37_N"/>
</dbReference>
<dbReference type="InterPro" id="IPR015753">
    <property type="entry name" value="LRRC37"/>
</dbReference>
<organism evidence="7 8">
    <name type="scientific">Panthera pardus</name>
    <name type="common">Leopard</name>
    <name type="synonym">Felis pardus</name>
    <dbReference type="NCBI Taxonomy" id="9691"/>
    <lineage>
        <taxon>Eukaryota</taxon>
        <taxon>Metazoa</taxon>
        <taxon>Chordata</taxon>
        <taxon>Craniata</taxon>
        <taxon>Vertebrata</taxon>
        <taxon>Euteleostomi</taxon>
        <taxon>Mammalia</taxon>
        <taxon>Eutheria</taxon>
        <taxon>Laurasiatheria</taxon>
        <taxon>Carnivora</taxon>
        <taxon>Feliformia</taxon>
        <taxon>Felidae</taxon>
        <taxon>Pantherinae</taxon>
        <taxon>Panthera</taxon>
    </lineage>
</organism>
<feature type="compositionally biased region" description="Low complexity" evidence="3">
    <location>
        <begin position="574"/>
        <end position="594"/>
    </location>
</feature>
<sequence length="1843" mass="205051">MTVSPPGHYHDQHLNLPDVSLKPPDVQLTMTAEPTTEVGPSAVRHETIAQPSVPLNVEPFETQHEAPTLPPQSPEVESLPVQQETPTQSPESTTQEKLPTQQETPVQYPEYPGEVEPSTTQQEALAQQSQAPEEGESSSTQEEAPTQLPEAQEEGEPSPLQEEGQGQHPQASEGSEPPTTQEESPAQHPQTPEEVESSTQQVAPAQFPVLQESPAISPEPPKEVEPSPTPQEPPAQPSEPGNEAESFPTQQGAPVVSPEPPKEVEPSTQQEAPPQPSDPPEKVEPSPVQQETLSLPLEPLKEIEPSLTQQEVQAQPSEAPEKVEPSPILQQSPTQPPEPSKEAETPPAQQEAPVQPPEPPEEVVAQPPVHNEVTVPPLGQEQAQHPNLPNVTVQPADLELTVTPEPTVEAEQSTIMQQTLAPPEDTEVTPPHPEQVQAQHPNLTEVRVQPLDLELTITPEPTTEVETATTQEIPGHPSEPPKEVVVQPPLFQEVTVPTPGLDQARHPSPPNVTVQPLDLVLTVTTEPTTDVKHSSALQQTTAPPKDLEVTFPHSEHIQHPTLTKVTVKPLDPGLTVTPESTTETEPSLTMQETPTQPPEPPKEVVQYPSQQEVTVPTPSKDQGQHPASPIIPFRRVELTITPEPITEAEHSTTLKKTTTPPPKDLEVTLAHPKQVQSQHRNLTEVTVPPMDLEIPVSQQPESFETGFPPTTQHPVVHFVNYTSEKAYTTLTWQPEQNATTDLKICERCTCKEETLSCVGLSLQQRLRRVPVLEPDTYNGTFTILNFQGNSISHIDENVWKGYRWAEKLILSDNYLTELHKDTFEGLLSLQYLDLSCNKIQSIERRTFESLPFLKLINLGCNLLTELSFGTFQAWHGMPFLHKLIISRNPLSTVEDSYLFKLPALKYLDMGSTQVSLTTVESILMMTVELETLILPSRMACCLCQFKNTIEVVCKTVKLHCDSACLTNGTRCDQEGYLRKAEGSFMKVLTARKKSASTELTIEPEKASSDIDRVSLSAFMNEQLDFNDESDVISALNYILPYFSEGNLEDVESTLLPFIKLLFSNVQEGDKPVGHSMNNTGDPSLKPGSNNSTYKNKLRKLYFLENLVDAEIQEKIDDVKKKEKMAMLIHSSLLGPKFKRQIFPKKLETAQPQEKSLDEVESVGKKFLRVNKVIKGPKGIRKRPLKELRRQNIQRKQSAQPSVENMAKERRLRTPSPGELPVAHRPSKSVGSSFNTEPSFIDEHKAAVSSLMKQYFLDRPSATPAPKERRLRRPSPGELPVAHRPSKSVGSSFNTEPSFIDEHKAAVSSLMKQYFLDRPSATPAPKERRLRRPSPGELPVAHRPSKLVGSSFNTEPSFVDEHKAAVSSFLKQYSLGRPSATPAPKSPPDVKKESKDLMYTFFLLDDANARVRNMKAFRPASLPRKTHRFHKSRSRVVHRTPKAKLNRKSRKESSLSNRQLLAKRPPSSAVRSLINSPSREDFSSPGELSPQKNPFPELFAPSGTYRENTTVENTTAQNVSEENISTGNTTVPEQTLPEFTDRKNPSTANSTVTADNSMPTVKQTNDTQREYHNAGTGLPPKATGFTVSKLSSSGDLFEIQLNQQLQSLIPSNDVRRLISHVIRTLKMDCSETQVQLACAKLISRTGLLMKLLSEQQEVKVSKAEWDTDQWKNENYINESTEVQSEQRGQESRELTKEVPGYGYNNKLILAISVTVVVMILIIVFCLVEIYSHRTAAKEGKEGSSRGFFGSLLRKRCSEESDNQKGFFWRRRPLWLRDMYRPLNATRKKNMAQKLHDKDSSDEDEIFNMELGEAGKATAEKTRTTDSTTEELGDESETACEIVTE</sequence>
<dbReference type="RefSeq" id="XP_053748421.1">
    <property type="nucleotide sequence ID" value="XM_053892446.1"/>
</dbReference>
<feature type="region of interest" description="Disordered" evidence="3">
    <location>
        <begin position="1316"/>
        <end position="1348"/>
    </location>
</feature>
<feature type="compositionally biased region" description="Polar residues" evidence="3">
    <location>
        <begin position="1193"/>
        <end position="1202"/>
    </location>
</feature>
<feature type="region of interest" description="Disordered" evidence="3">
    <location>
        <begin position="495"/>
        <end position="515"/>
    </location>
</feature>
<dbReference type="Pfam" id="PF13855">
    <property type="entry name" value="LRR_8"/>
    <property type="match status" value="1"/>
</dbReference>
<evidence type="ECO:0000256" key="3">
    <source>
        <dbReference type="SAM" id="MobiDB-lite"/>
    </source>
</evidence>
<feature type="compositionally biased region" description="Polar residues" evidence="3">
    <location>
        <begin position="1075"/>
        <end position="1091"/>
    </location>
</feature>
<proteinExistence type="predicted"/>
<gene>
    <name evidence="8" type="primary">LOC109261897</name>
</gene>
<feature type="region of interest" description="Disordered" evidence="3">
    <location>
        <begin position="1417"/>
        <end position="1502"/>
    </location>
</feature>
<feature type="compositionally biased region" description="Polar residues" evidence="3">
    <location>
        <begin position="607"/>
        <end position="621"/>
    </location>
</feature>
<keyword evidence="4" id="KW-1133">Transmembrane helix</keyword>
<feature type="compositionally biased region" description="Polar residues" evidence="3">
    <location>
        <begin position="410"/>
        <end position="420"/>
    </location>
</feature>
<protein>
    <submittedName>
        <fullName evidence="8">Leucine-rich repeat-containing protein 37A3 isoform X9</fullName>
    </submittedName>
</protein>
<evidence type="ECO:0000256" key="1">
    <source>
        <dbReference type="ARBA" id="ARBA00022614"/>
    </source>
</evidence>
<name>A0A9W2UQE2_PANPR</name>
<dbReference type="SUPFAM" id="SSF52058">
    <property type="entry name" value="L domain-like"/>
    <property type="match status" value="1"/>
</dbReference>
<dbReference type="PANTHER" id="PTHR23045:SF9">
    <property type="entry name" value="LEUCINE RICH REPEAT CONTAINING 37A-RELATED"/>
    <property type="match status" value="1"/>
</dbReference>
<evidence type="ECO:0000256" key="2">
    <source>
        <dbReference type="ARBA" id="ARBA00022737"/>
    </source>
</evidence>
<feature type="domain" description="Leucine-rich repeat-containing protein 37 N-terminal" evidence="6">
    <location>
        <begin position="1"/>
        <end position="41"/>
    </location>
</feature>
<dbReference type="Proteomes" id="UP001165780">
    <property type="component" value="Unplaced"/>
</dbReference>
<keyword evidence="7" id="KW-1185">Reference proteome</keyword>
<feature type="compositionally biased region" description="Basic residues" evidence="3">
    <location>
        <begin position="1423"/>
        <end position="1449"/>
    </location>
</feature>
<feature type="compositionally biased region" description="Polar residues" evidence="3">
    <location>
        <begin position="381"/>
        <end position="392"/>
    </location>
</feature>
<dbReference type="Gene3D" id="3.80.10.10">
    <property type="entry name" value="Ribonuclease Inhibitor"/>
    <property type="match status" value="1"/>
</dbReference>
<evidence type="ECO:0000259" key="6">
    <source>
        <dbReference type="Pfam" id="PF15779"/>
    </source>
</evidence>
<feature type="compositionally biased region" description="Acidic residues" evidence="3">
    <location>
        <begin position="1826"/>
        <end position="1843"/>
    </location>
</feature>
<feature type="region of interest" description="Disordered" evidence="3">
    <location>
        <begin position="527"/>
        <end position="547"/>
    </location>
</feature>
<accession>A0A9W2UQE2</accession>
<keyword evidence="1" id="KW-0433">Leucine-rich repeat</keyword>
<feature type="region of interest" description="Disordered" evidence="3">
    <location>
        <begin position="407"/>
        <end position="483"/>
    </location>
</feature>
<dbReference type="InterPro" id="IPR032675">
    <property type="entry name" value="LRR_dom_sf"/>
</dbReference>
<reference evidence="8" key="1">
    <citation type="submission" date="2025-08" db="UniProtKB">
        <authorList>
            <consortium name="RefSeq"/>
        </authorList>
    </citation>
    <scope>IDENTIFICATION</scope>
    <source>
        <tissue evidence="8">Whole blood</tissue>
    </source>
</reference>
<feature type="domain" description="LRRC37A/B like protein 1 C-terminal" evidence="5">
    <location>
        <begin position="1592"/>
        <end position="1736"/>
    </location>
</feature>
<evidence type="ECO:0000259" key="5">
    <source>
        <dbReference type="Pfam" id="PF14914"/>
    </source>
</evidence>
<dbReference type="InterPro" id="IPR029423">
    <property type="entry name" value="LRRC37AB_C"/>
</dbReference>
<feature type="compositionally biased region" description="Pro residues" evidence="3">
    <location>
        <begin position="227"/>
        <end position="237"/>
    </location>
</feature>
<feature type="compositionally biased region" description="Polar residues" evidence="3">
    <location>
        <begin position="1544"/>
        <end position="1560"/>
    </location>
</feature>
<feature type="compositionally biased region" description="Polar residues" evidence="3">
    <location>
        <begin position="306"/>
        <end position="316"/>
    </location>
</feature>
<feature type="region of interest" description="Disordered" evidence="3">
    <location>
        <begin position="48"/>
        <end position="392"/>
    </location>
</feature>
<dbReference type="Pfam" id="PF14914">
    <property type="entry name" value="LRRC37AB_C"/>
    <property type="match status" value="1"/>
</dbReference>
<keyword evidence="4" id="KW-0472">Membrane</keyword>
<dbReference type="SMART" id="SM00369">
    <property type="entry name" value="LRR_TYP"/>
    <property type="match status" value="4"/>
</dbReference>
<feature type="transmembrane region" description="Helical" evidence="4">
    <location>
        <begin position="1706"/>
        <end position="1729"/>
    </location>
</feature>
<feature type="domain" description="Leucine-rich repeat-containing protein 37 N-terminal" evidence="6">
    <location>
        <begin position="342"/>
        <end position="414"/>
    </location>
</feature>
<dbReference type="Pfam" id="PF15779">
    <property type="entry name" value="LRRC37"/>
    <property type="match status" value="5"/>
</dbReference>
<feature type="domain" description="Leucine-rich repeat-containing protein 37 N-terminal" evidence="6">
    <location>
        <begin position="583"/>
        <end position="652"/>
    </location>
</feature>
<feature type="region of interest" description="Disordered" evidence="3">
    <location>
        <begin position="1180"/>
        <end position="1236"/>
    </location>
</feature>
<keyword evidence="4" id="KW-0812">Transmembrane</keyword>
<feature type="region of interest" description="Disordered" evidence="3">
    <location>
        <begin position="1514"/>
        <end position="1560"/>
    </location>
</feature>
<evidence type="ECO:0000313" key="7">
    <source>
        <dbReference type="Proteomes" id="UP001165780"/>
    </source>
</evidence>
<feature type="compositionally biased region" description="Polar residues" evidence="3">
    <location>
        <begin position="167"/>
        <end position="190"/>
    </location>
</feature>
<feature type="region of interest" description="Disordered" evidence="3">
    <location>
        <begin position="1069"/>
        <end position="1091"/>
    </location>
</feature>
<feature type="region of interest" description="Disordered" evidence="3">
    <location>
        <begin position="1"/>
        <end position="25"/>
    </location>
</feature>
<feature type="region of interest" description="Disordered" evidence="3">
    <location>
        <begin position="1257"/>
        <end position="1295"/>
    </location>
</feature>
<keyword evidence="2" id="KW-0677">Repeat</keyword>
<dbReference type="PROSITE" id="PS51450">
    <property type="entry name" value="LRR"/>
    <property type="match status" value="1"/>
</dbReference>
<dbReference type="PANTHER" id="PTHR23045">
    <property type="entry name" value="LEUCINE-RICH REPEAT-CONTAINING PROTEIN 37A"/>
    <property type="match status" value="1"/>
</dbReference>
<feature type="compositionally biased region" description="Polar residues" evidence="3">
    <location>
        <begin position="117"/>
        <end position="144"/>
    </location>
</feature>
<dbReference type="InterPro" id="IPR003591">
    <property type="entry name" value="Leu-rich_rpt_typical-subtyp"/>
</dbReference>
<feature type="compositionally biased region" description="Polar residues" evidence="3">
    <location>
        <begin position="80"/>
        <end position="105"/>
    </location>
</feature>
<feature type="domain" description="Leucine-rich repeat-containing protein 37 N-terminal" evidence="6">
    <location>
        <begin position="655"/>
        <end position="700"/>
    </location>
</feature>
<feature type="domain" description="Leucine-rich repeat-containing protein 37 N-terminal" evidence="6">
    <location>
        <begin position="464"/>
        <end position="535"/>
    </location>
</feature>